<organism evidence="2 3">
    <name type="scientific">Plectus sambesii</name>
    <dbReference type="NCBI Taxonomy" id="2011161"/>
    <lineage>
        <taxon>Eukaryota</taxon>
        <taxon>Metazoa</taxon>
        <taxon>Ecdysozoa</taxon>
        <taxon>Nematoda</taxon>
        <taxon>Chromadorea</taxon>
        <taxon>Plectida</taxon>
        <taxon>Plectina</taxon>
        <taxon>Plectoidea</taxon>
        <taxon>Plectidae</taxon>
        <taxon>Plectus</taxon>
    </lineage>
</organism>
<proteinExistence type="predicted"/>
<keyword evidence="2" id="KW-1185">Reference proteome</keyword>
<keyword evidence="1" id="KW-0812">Transmembrane</keyword>
<evidence type="ECO:0000313" key="3">
    <source>
        <dbReference type="WBParaSite" id="PSAMB.scaffold1033size36900.g10423.t1"/>
    </source>
</evidence>
<evidence type="ECO:0000256" key="1">
    <source>
        <dbReference type="SAM" id="Phobius"/>
    </source>
</evidence>
<protein>
    <submittedName>
        <fullName evidence="3">Uncharacterized protein</fullName>
    </submittedName>
</protein>
<reference evidence="3" key="1">
    <citation type="submission" date="2022-11" db="UniProtKB">
        <authorList>
            <consortium name="WormBaseParasite"/>
        </authorList>
    </citation>
    <scope>IDENTIFICATION</scope>
</reference>
<dbReference type="AlphaFoldDB" id="A0A914UI16"/>
<name>A0A914UI16_9BILA</name>
<evidence type="ECO:0000313" key="2">
    <source>
        <dbReference type="Proteomes" id="UP000887566"/>
    </source>
</evidence>
<keyword evidence="1" id="KW-1133">Transmembrane helix</keyword>
<keyword evidence="1" id="KW-0472">Membrane</keyword>
<sequence length="161" mass="17581">MHISNGAIKRVVVTETSLTLSAIVVRIASVSGDLQTAIFLLPSPFTYRAENSRADHVGPSNQRSCEIVPPAERLTNNSGPVQSSTIANMSRLVVLLLAVALVAQVAFALPNPLSSQRSTESHDGAEQDQLMPFDKRAQAFIRFGRAQQPPAQRWMIQPYPF</sequence>
<accession>A0A914UI16</accession>
<dbReference type="WBParaSite" id="PSAMB.scaffold1033size36900.g10423.t1">
    <property type="protein sequence ID" value="PSAMB.scaffold1033size36900.g10423.t1"/>
    <property type="gene ID" value="PSAMB.scaffold1033size36900.g10423"/>
</dbReference>
<feature type="transmembrane region" description="Helical" evidence="1">
    <location>
        <begin position="92"/>
        <end position="109"/>
    </location>
</feature>
<dbReference type="Proteomes" id="UP000887566">
    <property type="component" value="Unplaced"/>
</dbReference>